<organism evidence="3 4">
    <name type="scientific">Salix brachista</name>
    <dbReference type="NCBI Taxonomy" id="2182728"/>
    <lineage>
        <taxon>Eukaryota</taxon>
        <taxon>Viridiplantae</taxon>
        <taxon>Streptophyta</taxon>
        <taxon>Embryophyta</taxon>
        <taxon>Tracheophyta</taxon>
        <taxon>Spermatophyta</taxon>
        <taxon>Magnoliopsida</taxon>
        <taxon>eudicotyledons</taxon>
        <taxon>Gunneridae</taxon>
        <taxon>Pentapetalae</taxon>
        <taxon>rosids</taxon>
        <taxon>fabids</taxon>
        <taxon>Malpighiales</taxon>
        <taxon>Salicaceae</taxon>
        <taxon>Saliceae</taxon>
        <taxon>Salix</taxon>
    </lineage>
</organism>
<feature type="domain" description="DEP" evidence="2">
    <location>
        <begin position="361"/>
        <end position="434"/>
    </location>
</feature>
<dbReference type="EMBL" id="VDCV01000008">
    <property type="protein sequence ID" value="KAB5544941.1"/>
    <property type="molecule type" value="Genomic_DNA"/>
</dbReference>
<reference evidence="4" key="1">
    <citation type="journal article" date="2019" name="Gigascience">
        <title>De novo genome assembly of the endangered Acer yangbiense, a plant species with extremely small populations endemic to Yunnan Province, China.</title>
        <authorList>
            <person name="Yang J."/>
            <person name="Wariss H.M."/>
            <person name="Tao L."/>
            <person name="Zhang R."/>
            <person name="Yun Q."/>
            <person name="Hollingsworth P."/>
            <person name="Dao Z."/>
            <person name="Luo G."/>
            <person name="Guo H."/>
            <person name="Ma Y."/>
            <person name="Sun W."/>
        </authorList>
    </citation>
    <scope>NUCLEOTIDE SEQUENCE [LARGE SCALE GENOMIC DNA]</scope>
    <source>
        <strain evidence="4">cv. br00</strain>
    </source>
</reference>
<dbReference type="InterPro" id="IPR036249">
    <property type="entry name" value="Thioredoxin-like_sf"/>
</dbReference>
<accession>A0A5N5LS23</accession>
<dbReference type="InterPro" id="IPR006869">
    <property type="entry name" value="DUF547"/>
</dbReference>
<feature type="region of interest" description="Disordered" evidence="1">
    <location>
        <begin position="131"/>
        <end position="153"/>
    </location>
</feature>
<dbReference type="GO" id="GO:0035556">
    <property type="term" value="P:intracellular signal transduction"/>
    <property type="evidence" value="ECO:0007669"/>
    <property type="project" value="InterPro"/>
</dbReference>
<keyword evidence="4" id="KW-1185">Reference proteome</keyword>
<dbReference type="CDD" id="cd03027">
    <property type="entry name" value="GRX_DEP"/>
    <property type="match status" value="1"/>
</dbReference>
<dbReference type="PANTHER" id="PTHR46361:SF1">
    <property type="entry name" value="F26K24.21 PROTEIN"/>
    <property type="match status" value="1"/>
</dbReference>
<dbReference type="Pfam" id="PF00610">
    <property type="entry name" value="DEP"/>
    <property type="match status" value="1"/>
</dbReference>
<dbReference type="AlphaFoldDB" id="A0A5N5LS23"/>
<dbReference type="SUPFAM" id="SSF52833">
    <property type="entry name" value="Thioredoxin-like"/>
    <property type="match status" value="1"/>
</dbReference>
<dbReference type="SMART" id="SM00049">
    <property type="entry name" value="DEP"/>
    <property type="match status" value="1"/>
</dbReference>
<dbReference type="InterPro" id="IPR036388">
    <property type="entry name" value="WH-like_DNA-bd_sf"/>
</dbReference>
<evidence type="ECO:0000256" key="1">
    <source>
        <dbReference type="SAM" id="MobiDB-lite"/>
    </source>
</evidence>
<dbReference type="PROSITE" id="PS51354">
    <property type="entry name" value="GLUTAREDOXIN_2"/>
    <property type="match status" value="1"/>
</dbReference>
<dbReference type="Proteomes" id="UP000326939">
    <property type="component" value="Chromosome 8"/>
</dbReference>
<gene>
    <name evidence="3" type="ORF">DKX38_013053</name>
</gene>
<dbReference type="InterPro" id="IPR036390">
    <property type="entry name" value="WH_DNA-bd_sf"/>
</dbReference>
<evidence type="ECO:0000313" key="3">
    <source>
        <dbReference type="EMBL" id="KAB5544941.1"/>
    </source>
</evidence>
<dbReference type="Pfam" id="PF00462">
    <property type="entry name" value="Glutaredoxin"/>
    <property type="match status" value="1"/>
</dbReference>
<feature type="region of interest" description="Disordered" evidence="1">
    <location>
        <begin position="41"/>
        <end position="67"/>
    </location>
</feature>
<dbReference type="Pfam" id="PF04784">
    <property type="entry name" value="DUF547"/>
    <property type="match status" value="1"/>
</dbReference>
<evidence type="ECO:0000313" key="4">
    <source>
        <dbReference type="Proteomes" id="UP000326939"/>
    </source>
</evidence>
<dbReference type="PANTHER" id="PTHR46361">
    <property type="entry name" value="ELECTRON CARRIER/ PROTEIN DISULFIDE OXIDOREDUCTASE"/>
    <property type="match status" value="1"/>
</dbReference>
<dbReference type="InterPro" id="IPR002109">
    <property type="entry name" value="Glutaredoxin"/>
</dbReference>
<dbReference type="CDD" id="cd04371">
    <property type="entry name" value="DEP"/>
    <property type="match status" value="1"/>
</dbReference>
<dbReference type="Gene3D" id="3.40.30.10">
    <property type="entry name" value="Glutaredoxin"/>
    <property type="match status" value="1"/>
</dbReference>
<evidence type="ECO:0000259" key="2">
    <source>
        <dbReference type="PROSITE" id="PS50186"/>
    </source>
</evidence>
<dbReference type="PROSITE" id="PS50186">
    <property type="entry name" value="DEP"/>
    <property type="match status" value="1"/>
</dbReference>
<dbReference type="InterPro" id="IPR000591">
    <property type="entry name" value="DEP_dom"/>
</dbReference>
<sequence length="812" mass="91799">MEVINGVLLKPFGEDKFGINATKSNGVVDKEIIQRRYGNENLSNPVHFYPSSDSNVNQDDPAGDTSKPEDVFCEIEMEEEKFQDSKTDILDSDDTAERISPTETYMKKGENNDIIAVTPKINGYIQTIQPDFHLPKPEAPPGLSSSPPYQYENGDVVARSKSLSDSLAAVDMPSIGKFFKDRSNSLSATISKRLSSLKFDDGDDDSMNHKANSVDSGVTEFNISGLKVVVMLKKNDGEEQIKGRVSFFSRSNCRDCTAVRSFFRERGLKFVEINIDVYRQREKELIERTGSPQVPQIFFNDKLFGGLVALNSLRNSGGFEERLKEMLGKKCSGDAPAPPVYGFDDHEEESTDEMVGTVKVLRQRLPIQDRLMKMKIVKNCFAGREMVEVLIHHFDCGRKKAVEIGKQLARKHFIHHVFGENDFEDGNHYYRFLEHEPFVPKCYNFRGSTNDSEPKPAVVVGQTLHKIMSAILESYASDDRRHVDYAGISKSEEFRRIYQGSASRVGSIRVKVSHEEHRKEGRLNRSGQIEWQNEREVAVLAQSFTGIGNIDAHPSSFLSIYECRYVNLVQDLHRVDLLKLSQDEKLAFFLNLHNAMVIHAVIRVGCPEGPIDRRSFSSNFQYIVGGSSYSLNTITNGILRSNRRSPYSVVKPFGTGDKRLEVALPKVNPLIHFGLCNGTRSSPTVRFFTSQGIEAELRCAAREFFQRNGMEVDLEKRTVHLTRIIKWFSGDFGQEKEILSCIINYLDATKAALLSGDFGREELHWPEISVYNTIAFETHHPAMIRGKIHHPFRPSLLCNNQGAKESAFLIKF</sequence>
<dbReference type="Gene3D" id="1.10.10.10">
    <property type="entry name" value="Winged helix-like DNA-binding domain superfamily/Winged helix DNA-binding domain"/>
    <property type="match status" value="1"/>
</dbReference>
<proteinExistence type="predicted"/>
<protein>
    <recommendedName>
        <fullName evidence="2">DEP domain-containing protein</fullName>
    </recommendedName>
</protein>
<comment type="caution">
    <text evidence="3">The sequence shown here is derived from an EMBL/GenBank/DDBJ whole genome shotgun (WGS) entry which is preliminary data.</text>
</comment>
<name>A0A5N5LS23_9ROSI</name>
<dbReference type="SUPFAM" id="SSF46785">
    <property type="entry name" value="Winged helix' DNA-binding domain"/>
    <property type="match status" value="1"/>
</dbReference>